<evidence type="ECO:0000313" key="1">
    <source>
        <dbReference type="EMBL" id="GAA4758340.1"/>
    </source>
</evidence>
<comment type="caution">
    <text evidence="1">The sequence shown here is derived from an EMBL/GenBank/DDBJ whole genome shotgun (WGS) entry which is preliminary data.</text>
</comment>
<gene>
    <name evidence="1" type="ORF">GCM10023230_02960</name>
</gene>
<organism evidence="1 2">
    <name type="scientific">Flavobacterium hankyongi</name>
    <dbReference type="NCBI Taxonomy" id="1176532"/>
    <lineage>
        <taxon>Bacteria</taxon>
        <taxon>Pseudomonadati</taxon>
        <taxon>Bacteroidota</taxon>
        <taxon>Flavobacteriia</taxon>
        <taxon>Flavobacteriales</taxon>
        <taxon>Flavobacteriaceae</taxon>
        <taxon>Flavobacterium</taxon>
    </lineage>
</organism>
<keyword evidence="2" id="KW-1185">Reference proteome</keyword>
<reference evidence="2" key="1">
    <citation type="journal article" date="2019" name="Int. J. Syst. Evol. Microbiol.">
        <title>The Global Catalogue of Microorganisms (GCM) 10K type strain sequencing project: providing services to taxonomists for standard genome sequencing and annotation.</title>
        <authorList>
            <consortium name="The Broad Institute Genomics Platform"/>
            <consortium name="The Broad Institute Genome Sequencing Center for Infectious Disease"/>
            <person name="Wu L."/>
            <person name="Ma J."/>
        </authorList>
    </citation>
    <scope>NUCLEOTIDE SEQUENCE [LARGE SCALE GENOMIC DNA]</scope>
    <source>
        <strain evidence="2">JCM 18198</strain>
    </source>
</reference>
<dbReference type="RefSeq" id="WP_264542772.1">
    <property type="nucleotide sequence ID" value="NZ_BAABIP010000005.1"/>
</dbReference>
<dbReference type="Proteomes" id="UP001500141">
    <property type="component" value="Unassembled WGS sequence"/>
</dbReference>
<sequence>MTQQPYYMIDFSASACMFEILINDYPVISMNVEGQVSTNLPINYAILESGEQLLSHKILPLLGETSIHEKAELKYDIKLFDVSNDFVFKEQFAEYKSEPIEDKKLPVIASSKKFNAKVPYKLEAWQNGVSIKNDDNHKDKLHLAYNEIVGLINKGDYTGFQKKITAREHNMTSSMYLSKSESDSRIEELIEDFKSGFKTIPVDKKSVFHIYGFGKVAMLKKLNGESGLTLVNEKTKEELMLDISFYLPQGSDKFEVI</sequence>
<evidence type="ECO:0000313" key="2">
    <source>
        <dbReference type="Proteomes" id="UP001500141"/>
    </source>
</evidence>
<dbReference type="EMBL" id="BAABIP010000005">
    <property type="protein sequence ID" value="GAA4758340.1"/>
    <property type="molecule type" value="Genomic_DNA"/>
</dbReference>
<protein>
    <submittedName>
        <fullName evidence="1">Uncharacterized protein</fullName>
    </submittedName>
</protein>
<name>A0ABP8ZK86_9FLAO</name>
<proteinExistence type="predicted"/>
<accession>A0ABP8ZK86</accession>